<evidence type="ECO:0000259" key="2">
    <source>
        <dbReference type="PROSITE" id="PS51857"/>
    </source>
</evidence>
<accession>A0ABN9Y8U1</accession>
<dbReference type="SUPFAM" id="SSF50249">
    <property type="entry name" value="Nucleic acid-binding proteins"/>
    <property type="match status" value="2"/>
</dbReference>
<feature type="compositionally biased region" description="Low complexity" evidence="1">
    <location>
        <begin position="162"/>
        <end position="177"/>
    </location>
</feature>
<feature type="non-terminal residue" evidence="3">
    <location>
        <position position="402"/>
    </location>
</feature>
<comment type="caution">
    <text evidence="3">The sequence shown here is derived from an EMBL/GenBank/DDBJ whole genome shotgun (WGS) entry which is preliminary data.</text>
</comment>
<proteinExistence type="predicted"/>
<reference evidence="3" key="1">
    <citation type="submission" date="2023-10" db="EMBL/GenBank/DDBJ databases">
        <authorList>
            <person name="Chen Y."/>
            <person name="Shah S."/>
            <person name="Dougan E. K."/>
            <person name="Thang M."/>
            <person name="Chan C."/>
        </authorList>
    </citation>
    <scope>NUCLEOTIDE SEQUENCE [LARGE SCALE GENOMIC DNA]</scope>
</reference>
<feature type="domain" description="CSD" evidence="2">
    <location>
        <begin position="190"/>
        <end position="258"/>
    </location>
</feature>
<dbReference type="EMBL" id="CAUYUJ010021876">
    <property type="protein sequence ID" value="CAK0907540.1"/>
    <property type="molecule type" value="Genomic_DNA"/>
</dbReference>
<evidence type="ECO:0000313" key="3">
    <source>
        <dbReference type="EMBL" id="CAK0907540.1"/>
    </source>
</evidence>
<gene>
    <name evidence="3" type="ORF">PCOR1329_LOCUS82521</name>
</gene>
<feature type="domain" description="CSD" evidence="2">
    <location>
        <begin position="55"/>
        <end position="121"/>
    </location>
</feature>
<feature type="non-terminal residue" evidence="3">
    <location>
        <position position="1"/>
    </location>
</feature>
<evidence type="ECO:0000313" key="4">
    <source>
        <dbReference type="Proteomes" id="UP001189429"/>
    </source>
</evidence>
<organism evidence="3 4">
    <name type="scientific">Prorocentrum cordatum</name>
    <dbReference type="NCBI Taxonomy" id="2364126"/>
    <lineage>
        <taxon>Eukaryota</taxon>
        <taxon>Sar</taxon>
        <taxon>Alveolata</taxon>
        <taxon>Dinophyceae</taxon>
        <taxon>Prorocentrales</taxon>
        <taxon>Prorocentraceae</taxon>
        <taxon>Prorocentrum</taxon>
    </lineage>
</organism>
<protein>
    <recommendedName>
        <fullName evidence="2">CSD domain-containing protein</fullName>
    </recommendedName>
</protein>
<name>A0ABN9Y8U1_9DINO</name>
<dbReference type="Gene3D" id="2.40.50.140">
    <property type="entry name" value="Nucleic acid-binding proteins"/>
    <property type="match status" value="2"/>
</dbReference>
<dbReference type="PROSITE" id="PS51857">
    <property type="entry name" value="CSD_2"/>
    <property type="match status" value="2"/>
</dbReference>
<evidence type="ECO:0000256" key="1">
    <source>
        <dbReference type="SAM" id="MobiDB-lite"/>
    </source>
</evidence>
<dbReference type="Proteomes" id="UP001189429">
    <property type="component" value="Unassembled WGS sequence"/>
</dbReference>
<feature type="compositionally biased region" description="Gly residues" evidence="1">
    <location>
        <begin position="149"/>
        <end position="161"/>
    </location>
</feature>
<feature type="region of interest" description="Disordered" evidence="1">
    <location>
        <begin position="119"/>
        <end position="195"/>
    </location>
</feature>
<sequence length="402" mass="43323">GPPEFSATAAEFSPGVAAATAPLTDGVDVINLMPPSHRALLRGGYDDYTGVWVAYYIGRLKSFNHKNGFGFIECMQCRKDYGCDVFVHKNFVPHPWNIGQPVEFAVMCNQRGQPQAFDVNWLPRLDRPQPRTAAPAGGRQRGRRPASNGAGGGLSTGGTGDTSGSSGQGAAAAAASAKQAVPATPPTEPRKLGTLKSFSAGQGYGFISCEEVFQMHQRDTYFDKGQIPPGSNWNYGQTLEFTLSLNQRKQPQARDINWDPVPRIPAGASAQQPGGLPKNGNRTNVSPTATERLQKLLVMMHEKNYENAIIIAIDLQGGATGDESDTVDYVMFVLDRMSTAEESVELVGDVAKMLLLVMLAKMLITPSPAPPGREAVPLERCQQIVKWFGKLAACLNPTSTMQ</sequence>
<keyword evidence="4" id="KW-1185">Reference proteome</keyword>
<dbReference type="InterPro" id="IPR012340">
    <property type="entry name" value="NA-bd_OB-fold"/>
</dbReference>
<dbReference type="InterPro" id="IPR002059">
    <property type="entry name" value="CSP_DNA-bd"/>
</dbReference>